<dbReference type="PROSITE" id="PS50157">
    <property type="entry name" value="ZINC_FINGER_C2H2_2"/>
    <property type="match status" value="1"/>
</dbReference>
<dbReference type="OrthoDB" id="2152896at2759"/>
<dbReference type="GO" id="GO:0008270">
    <property type="term" value="F:zinc ion binding"/>
    <property type="evidence" value="ECO:0007669"/>
    <property type="project" value="UniProtKB-KW"/>
</dbReference>
<feature type="domain" description="C2H2-type" evidence="3">
    <location>
        <begin position="245"/>
        <end position="272"/>
    </location>
</feature>
<name>A0A4T0WYT6_9ASCO</name>
<feature type="compositionally biased region" description="Low complexity" evidence="2">
    <location>
        <begin position="1"/>
        <end position="11"/>
    </location>
</feature>
<proteinExistence type="predicted"/>
<keyword evidence="1" id="KW-0479">Metal-binding</keyword>
<dbReference type="AlphaFoldDB" id="A0A4T0WYT6"/>
<keyword evidence="5" id="KW-1185">Reference proteome</keyword>
<feature type="region of interest" description="Disordered" evidence="2">
    <location>
        <begin position="113"/>
        <end position="182"/>
    </location>
</feature>
<feature type="compositionally biased region" description="Polar residues" evidence="2">
    <location>
        <begin position="346"/>
        <end position="356"/>
    </location>
</feature>
<dbReference type="Proteomes" id="UP000307173">
    <property type="component" value="Unassembled WGS sequence"/>
</dbReference>
<feature type="compositionally biased region" description="Polar residues" evidence="2">
    <location>
        <begin position="129"/>
        <end position="139"/>
    </location>
</feature>
<feature type="compositionally biased region" description="Polar residues" evidence="2">
    <location>
        <begin position="12"/>
        <end position="40"/>
    </location>
</feature>
<dbReference type="InterPro" id="IPR013087">
    <property type="entry name" value="Znf_C2H2_type"/>
</dbReference>
<reference evidence="4 5" key="1">
    <citation type="journal article" date="2019" name="Front. Genet.">
        <title>Whole-Genome Sequencing of the Opportunistic Yeast Pathogen Candida inconspicua Uncovers Its Hybrid Origin.</title>
        <authorList>
            <person name="Mixao V."/>
            <person name="Hansen A.P."/>
            <person name="Saus E."/>
            <person name="Boekhout T."/>
            <person name="Lass-Florl C."/>
            <person name="Gabaldon T."/>
        </authorList>
    </citation>
    <scope>NUCLEOTIDE SEQUENCE [LARGE SCALE GENOMIC DNA]</scope>
    <source>
        <strain evidence="4 5">CBS 180</strain>
    </source>
</reference>
<sequence>MNSTSTSTTSTFNQLNTGFGNGRNSISGLSNSNSPASDGISSLNSTSATTSSTLMINETTLNHPHQEMLEGRNIQFKNYTVTNPPVYQQNVDFQTTIQPPTSTGLQKVSNPMYPTPNHTPVSSDVPLQHTENSPLTSLSDSHHSENIDYSESESPRSKVTRETSIDTPFESSTMSHSSKVSKSNLIKSTAPVSSTTSGSNGFTKVMSDMFPPNAPRDANGYPILSRDFVVRRISEGETGRLKEDIKCEACGKGYKHITSLAKHLWEHTAEWQSTKKLLISKHQQAQLLEAASILCSFTEKESQPHTHIESHTTDTKDLKMYPLKQTIRRKSESTKSGKFGGKRRSTSFGLQSSTNMLRRDSGSAHPPIDLRRPSMHSLRPSISISASRRGSLLGSLIKEESDNQSSMVLYDSEDDDE</sequence>
<keyword evidence="1" id="KW-0863">Zinc-finger</keyword>
<gene>
    <name evidence="4" type="ORF">CANINC_003501</name>
</gene>
<evidence type="ECO:0000313" key="5">
    <source>
        <dbReference type="Proteomes" id="UP000307173"/>
    </source>
</evidence>
<organism evidence="4 5">
    <name type="scientific">Pichia inconspicua</name>
    <dbReference type="NCBI Taxonomy" id="52247"/>
    <lineage>
        <taxon>Eukaryota</taxon>
        <taxon>Fungi</taxon>
        <taxon>Dikarya</taxon>
        <taxon>Ascomycota</taxon>
        <taxon>Saccharomycotina</taxon>
        <taxon>Pichiomycetes</taxon>
        <taxon>Pichiales</taxon>
        <taxon>Pichiaceae</taxon>
        <taxon>Pichia</taxon>
    </lineage>
</organism>
<dbReference type="EMBL" id="SELW01000553">
    <property type="protein sequence ID" value="TID21221.1"/>
    <property type="molecule type" value="Genomic_DNA"/>
</dbReference>
<feature type="compositionally biased region" description="Low complexity" evidence="2">
    <location>
        <begin position="171"/>
        <end position="182"/>
    </location>
</feature>
<protein>
    <recommendedName>
        <fullName evidence="3">C2H2-type domain-containing protein</fullName>
    </recommendedName>
</protein>
<dbReference type="PROSITE" id="PS00028">
    <property type="entry name" value="ZINC_FINGER_C2H2_1"/>
    <property type="match status" value="1"/>
</dbReference>
<keyword evidence="1" id="KW-0862">Zinc</keyword>
<feature type="compositionally biased region" description="Basic and acidic residues" evidence="2">
    <location>
        <begin position="357"/>
        <end position="372"/>
    </location>
</feature>
<feature type="region of interest" description="Disordered" evidence="2">
    <location>
        <begin position="396"/>
        <end position="417"/>
    </location>
</feature>
<feature type="region of interest" description="Disordered" evidence="2">
    <location>
        <begin position="323"/>
        <end position="382"/>
    </location>
</feature>
<evidence type="ECO:0000313" key="4">
    <source>
        <dbReference type="EMBL" id="TID21221.1"/>
    </source>
</evidence>
<evidence type="ECO:0000256" key="1">
    <source>
        <dbReference type="PROSITE-ProRule" id="PRU00042"/>
    </source>
</evidence>
<accession>A0A4T0WYT6</accession>
<feature type="compositionally biased region" description="Basic and acidic residues" evidence="2">
    <location>
        <begin position="153"/>
        <end position="164"/>
    </location>
</feature>
<feature type="region of interest" description="Disordered" evidence="2">
    <location>
        <begin position="1"/>
        <end position="46"/>
    </location>
</feature>
<comment type="caution">
    <text evidence="4">The sequence shown here is derived from an EMBL/GenBank/DDBJ whole genome shotgun (WGS) entry which is preliminary data.</text>
</comment>
<evidence type="ECO:0000256" key="2">
    <source>
        <dbReference type="SAM" id="MobiDB-lite"/>
    </source>
</evidence>
<evidence type="ECO:0000259" key="3">
    <source>
        <dbReference type="PROSITE" id="PS50157"/>
    </source>
</evidence>